<dbReference type="EMBL" id="QSUP01000002">
    <property type="protein sequence ID" value="RGN53820.1"/>
    <property type="molecule type" value="Genomic_DNA"/>
</dbReference>
<evidence type="ECO:0000313" key="10">
    <source>
        <dbReference type="Proteomes" id="UP000286260"/>
    </source>
</evidence>
<dbReference type="AlphaFoldDB" id="A0A3E4ZL44"/>
<evidence type="ECO:0000313" key="11">
    <source>
        <dbReference type="Proteomes" id="UP000437446"/>
    </source>
</evidence>
<dbReference type="Proteomes" id="UP000261088">
    <property type="component" value="Unassembled WGS sequence"/>
</dbReference>
<dbReference type="Proteomes" id="UP000437446">
    <property type="component" value="Unassembled WGS sequence"/>
</dbReference>
<evidence type="ECO:0000313" key="4">
    <source>
        <dbReference type="EMBL" id="RGZ50378.1"/>
    </source>
</evidence>
<keyword evidence="1" id="KW-0812">Transmembrane</keyword>
<accession>A0A3E4ZL44</accession>
<evidence type="ECO:0000313" key="2">
    <source>
        <dbReference type="EMBL" id="MTU29113.1"/>
    </source>
</evidence>
<evidence type="ECO:0000313" key="8">
    <source>
        <dbReference type="Proteomes" id="UP000283732"/>
    </source>
</evidence>
<keyword evidence="1" id="KW-1133">Transmembrane helix</keyword>
<reference evidence="7 8" key="1">
    <citation type="submission" date="2018-08" db="EMBL/GenBank/DDBJ databases">
        <title>A genome reference for cultivated species of the human gut microbiota.</title>
        <authorList>
            <person name="Zou Y."/>
            <person name="Xue W."/>
            <person name="Luo G."/>
        </authorList>
    </citation>
    <scope>NUCLEOTIDE SEQUENCE [LARGE SCALE GENOMIC DNA]</scope>
    <source>
        <strain evidence="6 8">AM16-50</strain>
        <strain evidence="5 10">AM34-17</strain>
        <strain evidence="4 9">AM50-15</strain>
        <strain evidence="3 7">OM05-11AA</strain>
    </source>
</reference>
<dbReference type="Proteomes" id="UP000286260">
    <property type="component" value="Unassembled WGS sequence"/>
</dbReference>
<feature type="transmembrane region" description="Helical" evidence="1">
    <location>
        <begin position="7"/>
        <end position="28"/>
    </location>
</feature>
<dbReference type="EMBL" id="WNCR01000003">
    <property type="protein sequence ID" value="MTU29113.1"/>
    <property type="molecule type" value="Genomic_DNA"/>
</dbReference>
<evidence type="ECO:0000313" key="5">
    <source>
        <dbReference type="EMBL" id="RHC88008.1"/>
    </source>
</evidence>
<evidence type="ECO:0000313" key="7">
    <source>
        <dbReference type="Proteomes" id="UP000261088"/>
    </source>
</evidence>
<gene>
    <name evidence="6" type="ORF">DW191_08930</name>
    <name evidence="5" type="ORF">DW828_07265</name>
    <name evidence="4" type="ORF">DW986_03760</name>
    <name evidence="3" type="ORF">DXB61_02835</name>
    <name evidence="2" type="ORF">GMD66_07755</name>
</gene>
<reference evidence="2 11" key="2">
    <citation type="journal article" date="2019" name="Nat. Med.">
        <title>A library of human gut bacterial isolates paired with longitudinal multiomics data enables mechanistic microbiome research.</title>
        <authorList>
            <person name="Poyet M."/>
            <person name="Groussin M."/>
            <person name="Gibbons S.M."/>
            <person name="Avila-Pacheco J."/>
            <person name="Jiang X."/>
            <person name="Kearney S.M."/>
            <person name="Perrotta A.R."/>
            <person name="Berdy B."/>
            <person name="Zhao S."/>
            <person name="Lieberman T.D."/>
            <person name="Swanson P.K."/>
            <person name="Smith M."/>
            <person name="Roesemann S."/>
            <person name="Alexander J.E."/>
            <person name="Rich S.A."/>
            <person name="Livny J."/>
            <person name="Vlamakis H."/>
            <person name="Clish C."/>
            <person name="Bullock K."/>
            <person name="Deik A."/>
            <person name="Scott J."/>
            <person name="Pierce K.A."/>
            <person name="Xavier R.J."/>
            <person name="Alm E.J."/>
        </authorList>
    </citation>
    <scope>NUCLEOTIDE SEQUENCE [LARGE SCALE GENOMIC DNA]</scope>
    <source>
        <strain evidence="2 11">BIOML-A25</strain>
    </source>
</reference>
<dbReference type="RefSeq" id="WP_122116345.1">
    <property type="nucleotide sequence ID" value="NZ_JADMWD010000010.1"/>
</dbReference>
<comment type="caution">
    <text evidence="2">The sequence shown here is derived from an EMBL/GenBank/DDBJ whole genome shotgun (WGS) entry which is preliminary data.</text>
</comment>
<sequence length="81" mass="9232">MNNFTKYICAGLAIALLIIQAIMIWGLYGNFSGSLNELSDCTRKQLPQLIDLFTTMIVTNWVIIAALLFTLFRPSRKQDNY</sequence>
<dbReference type="Proteomes" id="UP000283732">
    <property type="component" value="Unassembled WGS sequence"/>
</dbReference>
<feature type="transmembrane region" description="Helical" evidence="1">
    <location>
        <begin position="48"/>
        <end position="72"/>
    </location>
</feature>
<dbReference type="EMBL" id="QRKC01000003">
    <property type="protein sequence ID" value="RHH77669.1"/>
    <property type="molecule type" value="Genomic_DNA"/>
</dbReference>
<dbReference type="Proteomes" id="UP000285173">
    <property type="component" value="Unassembled WGS sequence"/>
</dbReference>
<keyword evidence="1" id="KW-0472">Membrane</keyword>
<evidence type="ECO:0000313" key="6">
    <source>
        <dbReference type="EMBL" id="RHH77669.1"/>
    </source>
</evidence>
<dbReference type="EMBL" id="QSEF01000004">
    <property type="protein sequence ID" value="RGZ50378.1"/>
    <property type="molecule type" value="Genomic_DNA"/>
</dbReference>
<proteinExistence type="predicted"/>
<evidence type="ECO:0000256" key="1">
    <source>
        <dbReference type="SAM" id="Phobius"/>
    </source>
</evidence>
<dbReference type="EMBL" id="QSII01000007">
    <property type="protein sequence ID" value="RHC88008.1"/>
    <property type="molecule type" value="Genomic_DNA"/>
</dbReference>
<evidence type="ECO:0000313" key="9">
    <source>
        <dbReference type="Proteomes" id="UP000285173"/>
    </source>
</evidence>
<protein>
    <submittedName>
        <fullName evidence="2">Uncharacterized protein</fullName>
    </submittedName>
</protein>
<name>A0A3E4ZL44_9BACT</name>
<organism evidence="2 11">
    <name type="scientific">Parabacteroides merdae</name>
    <dbReference type="NCBI Taxonomy" id="46503"/>
    <lineage>
        <taxon>Bacteria</taxon>
        <taxon>Pseudomonadati</taxon>
        <taxon>Bacteroidota</taxon>
        <taxon>Bacteroidia</taxon>
        <taxon>Bacteroidales</taxon>
        <taxon>Tannerellaceae</taxon>
        <taxon>Parabacteroides</taxon>
    </lineage>
</organism>
<evidence type="ECO:0000313" key="3">
    <source>
        <dbReference type="EMBL" id="RGN53820.1"/>
    </source>
</evidence>